<dbReference type="SUPFAM" id="SSF53335">
    <property type="entry name" value="S-adenosyl-L-methionine-dependent methyltransferases"/>
    <property type="match status" value="1"/>
</dbReference>
<evidence type="ECO:0000313" key="2">
    <source>
        <dbReference type="Proteomes" id="UP000837801"/>
    </source>
</evidence>
<dbReference type="OrthoDB" id="6419443at2759"/>
<dbReference type="Proteomes" id="UP000837801">
    <property type="component" value="Unassembled WGS sequence"/>
</dbReference>
<organism evidence="1 2">
    <name type="scientific">[Candida] railenensis</name>
    <dbReference type="NCBI Taxonomy" id="45579"/>
    <lineage>
        <taxon>Eukaryota</taxon>
        <taxon>Fungi</taxon>
        <taxon>Dikarya</taxon>
        <taxon>Ascomycota</taxon>
        <taxon>Saccharomycotina</taxon>
        <taxon>Pichiomycetes</taxon>
        <taxon>Debaryomycetaceae</taxon>
        <taxon>Kurtzmaniella</taxon>
    </lineage>
</organism>
<dbReference type="InterPro" id="IPR029063">
    <property type="entry name" value="SAM-dependent_MTases_sf"/>
</dbReference>
<reference evidence="1" key="1">
    <citation type="submission" date="2022-03" db="EMBL/GenBank/DDBJ databases">
        <authorList>
            <person name="Legras J.-L."/>
            <person name="Devillers H."/>
            <person name="Grondin C."/>
        </authorList>
    </citation>
    <scope>NUCLEOTIDE SEQUENCE</scope>
    <source>
        <strain evidence="1">CLIB 1423</strain>
    </source>
</reference>
<proteinExistence type="predicted"/>
<dbReference type="EMBL" id="CAKXYY010000009">
    <property type="protein sequence ID" value="CAH2353099.1"/>
    <property type="molecule type" value="Genomic_DNA"/>
</dbReference>
<name>A0A9P0QQI7_9ASCO</name>
<keyword evidence="2" id="KW-1185">Reference proteome</keyword>
<sequence length="299" mass="33959">MSADAIPFTNESVIEPRKIVDLFTTSFAQILDSEDLTEHIQSVKRELYNRDYLSAFNSDDKRLAYVARWTPARSLAYSSLFSTLNPIREIFTDSTKSSKCLCIGGGAGAELVGLASLFCRLKEYSSTSESNIEVVAIDIANWSSIVRALTNYIKHNWIYDQSKFNSTFILGDILTSTELTYSQFDLITLMFTTNELFSEKRQETIKLLQALNKNCKKGCKLLITESAGSYSNITIGTKQFPVQFLIDMVLIGKPGTNSGAWEVVEQSDSCWFRINPKDVPSYPMKLENMRFFYRLYIKK</sequence>
<dbReference type="CDD" id="cd02440">
    <property type="entry name" value="AdoMet_MTases"/>
    <property type="match status" value="1"/>
</dbReference>
<evidence type="ECO:0000313" key="1">
    <source>
        <dbReference type="EMBL" id="CAH2353099.1"/>
    </source>
</evidence>
<gene>
    <name evidence="1" type="ORF">CLIB1423_09S02762</name>
</gene>
<comment type="caution">
    <text evidence="1">The sequence shown here is derived from an EMBL/GenBank/DDBJ whole genome shotgun (WGS) entry which is preliminary data.</text>
</comment>
<dbReference type="Gene3D" id="3.40.50.150">
    <property type="entry name" value="Vaccinia Virus protein VP39"/>
    <property type="match status" value="1"/>
</dbReference>
<protein>
    <submittedName>
        <fullName evidence="1">25S rRNA (Uridine(2843)-N(3))-methyltransferase</fullName>
    </submittedName>
</protein>
<dbReference type="AlphaFoldDB" id="A0A9P0QQI7"/>
<dbReference type="Pfam" id="PF11312">
    <property type="entry name" value="Methyltransf_34"/>
    <property type="match status" value="1"/>
</dbReference>
<dbReference type="InterPro" id="IPR021463">
    <property type="entry name" value="Methyltransf_34"/>
</dbReference>
<accession>A0A9P0QQI7</accession>